<accession>A0A6V8LGA9</accession>
<keyword evidence="2" id="KW-1185">Reference proteome</keyword>
<proteinExistence type="predicted"/>
<comment type="caution">
    <text evidence="1">The sequence shown here is derived from an EMBL/GenBank/DDBJ whole genome shotgun (WGS) entry which is preliminary data.</text>
</comment>
<protein>
    <submittedName>
        <fullName evidence="1">Uncharacterized protein</fullName>
    </submittedName>
</protein>
<sequence length="60" mass="6315">MAWAGVATTVCPADISRTAAAVAIKDRGRMIRSLRFLPGHLLPATERSQPGIIVASASRV</sequence>
<gene>
    <name evidence="1" type="ORF">Prum_099150</name>
</gene>
<reference evidence="1 2" key="2">
    <citation type="submission" date="2020-03" db="EMBL/GenBank/DDBJ databases">
        <authorList>
            <person name="Ichikawa N."/>
            <person name="Kimura A."/>
            <person name="Kitahashi Y."/>
            <person name="Uohara A."/>
        </authorList>
    </citation>
    <scope>NUCLEOTIDE SEQUENCE [LARGE SCALE GENOMIC DNA]</scope>
    <source>
        <strain evidence="1 2">NBRC 108638</strain>
    </source>
</reference>
<organism evidence="1 2">
    <name type="scientific">Phytohabitans rumicis</name>
    <dbReference type="NCBI Taxonomy" id="1076125"/>
    <lineage>
        <taxon>Bacteria</taxon>
        <taxon>Bacillati</taxon>
        <taxon>Actinomycetota</taxon>
        <taxon>Actinomycetes</taxon>
        <taxon>Micromonosporales</taxon>
        <taxon>Micromonosporaceae</taxon>
    </lineage>
</organism>
<name>A0A6V8LGA9_9ACTN</name>
<reference evidence="1 2" key="1">
    <citation type="submission" date="2020-03" db="EMBL/GenBank/DDBJ databases">
        <title>Whole genome shotgun sequence of Phytohabitans rumicis NBRC 108638.</title>
        <authorList>
            <person name="Komaki H."/>
            <person name="Tamura T."/>
        </authorList>
    </citation>
    <scope>NUCLEOTIDE SEQUENCE [LARGE SCALE GENOMIC DNA]</scope>
    <source>
        <strain evidence="1 2">NBRC 108638</strain>
    </source>
</reference>
<evidence type="ECO:0000313" key="1">
    <source>
        <dbReference type="EMBL" id="GFJ96273.1"/>
    </source>
</evidence>
<dbReference type="AlphaFoldDB" id="A0A6V8LGA9"/>
<evidence type="ECO:0000313" key="2">
    <source>
        <dbReference type="Proteomes" id="UP000482960"/>
    </source>
</evidence>
<dbReference type="EMBL" id="BLPG01000002">
    <property type="protein sequence ID" value="GFJ96273.1"/>
    <property type="molecule type" value="Genomic_DNA"/>
</dbReference>
<dbReference type="Proteomes" id="UP000482960">
    <property type="component" value="Unassembled WGS sequence"/>
</dbReference>